<evidence type="ECO:0000313" key="9">
    <source>
        <dbReference type="Proteomes" id="UP000326924"/>
    </source>
</evidence>
<evidence type="ECO:0000256" key="5">
    <source>
        <dbReference type="ARBA" id="ARBA00023242"/>
    </source>
</evidence>
<keyword evidence="5" id="KW-0539">Nucleus</keyword>
<keyword evidence="2" id="KW-0805">Transcription regulation</keyword>
<evidence type="ECO:0000256" key="4">
    <source>
        <dbReference type="ARBA" id="ARBA00023163"/>
    </source>
</evidence>
<dbReference type="InterPro" id="IPR036864">
    <property type="entry name" value="Zn2-C6_fun-type_DNA-bd_sf"/>
</dbReference>
<name>A0A5J5ELQ9_9PEZI</name>
<dbReference type="EMBL" id="VXIS01000225">
    <property type="protein sequence ID" value="KAA8896163.1"/>
    <property type="molecule type" value="Genomic_DNA"/>
</dbReference>
<dbReference type="InParanoid" id="A0A5J5ELQ9"/>
<feature type="domain" description="Zn(2)-C6 fungal-type" evidence="7">
    <location>
        <begin position="23"/>
        <end position="57"/>
    </location>
</feature>
<organism evidence="8 9">
    <name type="scientific">Sphaerosporella brunnea</name>
    <dbReference type="NCBI Taxonomy" id="1250544"/>
    <lineage>
        <taxon>Eukaryota</taxon>
        <taxon>Fungi</taxon>
        <taxon>Dikarya</taxon>
        <taxon>Ascomycota</taxon>
        <taxon>Pezizomycotina</taxon>
        <taxon>Pezizomycetes</taxon>
        <taxon>Pezizales</taxon>
        <taxon>Pyronemataceae</taxon>
        <taxon>Sphaerosporella</taxon>
    </lineage>
</organism>
<dbReference type="Proteomes" id="UP000326924">
    <property type="component" value="Unassembled WGS sequence"/>
</dbReference>
<dbReference type="GO" id="GO:0008270">
    <property type="term" value="F:zinc ion binding"/>
    <property type="evidence" value="ECO:0007669"/>
    <property type="project" value="InterPro"/>
</dbReference>
<gene>
    <name evidence="8" type="ORF">FN846DRAFT_966182</name>
</gene>
<feature type="compositionally biased region" description="Low complexity" evidence="6">
    <location>
        <begin position="1"/>
        <end position="20"/>
    </location>
</feature>
<evidence type="ECO:0000313" key="8">
    <source>
        <dbReference type="EMBL" id="KAA8896163.1"/>
    </source>
</evidence>
<dbReference type="PROSITE" id="PS50048">
    <property type="entry name" value="ZN2_CY6_FUNGAL_2"/>
    <property type="match status" value="1"/>
</dbReference>
<feature type="region of interest" description="Disordered" evidence="6">
    <location>
        <begin position="109"/>
        <end position="141"/>
    </location>
</feature>
<dbReference type="Gene3D" id="4.10.240.10">
    <property type="entry name" value="Zn(2)-C6 fungal-type DNA-binding domain"/>
    <property type="match status" value="1"/>
</dbReference>
<feature type="compositionally biased region" description="Basic and acidic residues" evidence="6">
    <location>
        <begin position="68"/>
        <end position="79"/>
    </location>
</feature>
<dbReference type="CDD" id="cd00067">
    <property type="entry name" value="GAL4"/>
    <property type="match status" value="1"/>
</dbReference>
<comment type="caution">
    <text evidence="8">The sequence shown here is derived from an EMBL/GenBank/DDBJ whole genome shotgun (WGS) entry which is preliminary data.</text>
</comment>
<feature type="region of interest" description="Disordered" evidence="6">
    <location>
        <begin position="65"/>
        <end position="90"/>
    </location>
</feature>
<dbReference type="PROSITE" id="PS00463">
    <property type="entry name" value="ZN2_CY6_FUNGAL_1"/>
    <property type="match status" value="1"/>
</dbReference>
<proteinExistence type="predicted"/>
<evidence type="ECO:0000259" key="7">
    <source>
        <dbReference type="PROSITE" id="PS50048"/>
    </source>
</evidence>
<dbReference type="GO" id="GO:0000976">
    <property type="term" value="F:transcription cis-regulatory region binding"/>
    <property type="evidence" value="ECO:0007669"/>
    <property type="project" value="TreeGrafter"/>
</dbReference>
<dbReference type="OrthoDB" id="3365636at2759"/>
<keyword evidence="3" id="KW-0238">DNA-binding</keyword>
<reference evidence="8 9" key="1">
    <citation type="submission" date="2019-09" db="EMBL/GenBank/DDBJ databases">
        <title>Draft genome of the ectomycorrhizal ascomycete Sphaerosporella brunnea.</title>
        <authorList>
            <consortium name="DOE Joint Genome Institute"/>
            <person name="Benucci G.M."/>
            <person name="Marozzi G."/>
            <person name="Antonielli L."/>
            <person name="Sanchez S."/>
            <person name="Marco P."/>
            <person name="Wang X."/>
            <person name="Falini L.B."/>
            <person name="Barry K."/>
            <person name="Haridas S."/>
            <person name="Lipzen A."/>
            <person name="Labutti K."/>
            <person name="Grigoriev I.V."/>
            <person name="Murat C."/>
            <person name="Martin F."/>
            <person name="Albertini E."/>
            <person name="Donnini D."/>
            <person name="Bonito G."/>
        </authorList>
    </citation>
    <scope>NUCLEOTIDE SEQUENCE [LARGE SCALE GENOMIC DNA]</scope>
    <source>
        <strain evidence="8 9">Sb_GMNB300</strain>
    </source>
</reference>
<feature type="region of interest" description="Disordered" evidence="6">
    <location>
        <begin position="1"/>
        <end position="22"/>
    </location>
</feature>
<keyword evidence="9" id="KW-1185">Reference proteome</keyword>
<sequence>MSSAASTPSTPPATTTTATTRKACDSCRASKARCEPEPEDASGACQRCRKTGRICIFGERSRRRKRLKVESGDEGEHARSGGAPTEESKVERLERKVCFLEARLGVMADRGEREDGYRTPPPTTTPSSTTPERPTQTNLPPLSLTNPMYYFSLADLRSQPRPKTAAAPDVVSRGVLTLTRATALYSHFVKSMLPHFPFIEPTSVERCREELPTLFLAILAASAASLGHAELHSNLLEEVYNVLASRILVSCEKGLELVQAILTVVTWYTPPGCFTQSRLWMLTMQAGTMAIEIGLGTSSDTTGVDGARALLVCYGCNASISVVVKRPVFLRWGKRIETALARVKKSNQKADRVVALYVQLVRHVEEAAGAAGVLEGDSVSIGAASLAWVLDTCQRRVNETLAADRKDSEGKSHDWGITSTSVEIARTGAVLQAFSLLLDRNESPLLMAANARLLVTAHRTLELFMAAPTEVLRCSPFHVFSRTANACSVLLRFATREKSKGSSLVPLRVLHYYEATISCLRQLLSKGTNRGFHMCLGLIDSMRAYYCNNIEAPPPPPQQQQHEEDAVAAASILCGGPSSSYTAPRFSEGFAMPTPPDQQMFPPPPPPSQMLQQQQQQQQMQFEPMDVSQQDLGAFLSSIEGQVMMGFEFDGCGGGWPAQWGCVGEGESEYATWA</sequence>
<dbReference type="InterPro" id="IPR051089">
    <property type="entry name" value="prtT"/>
</dbReference>
<evidence type="ECO:0000256" key="1">
    <source>
        <dbReference type="ARBA" id="ARBA00004123"/>
    </source>
</evidence>
<dbReference type="InterPro" id="IPR001138">
    <property type="entry name" value="Zn2Cys6_DnaBD"/>
</dbReference>
<evidence type="ECO:0000256" key="6">
    <source>
        <dbReference type="SAM" id="MobiDB-lite"/>
    </source>
</evidence>
<feature type="compositionally biased region" description="Low complexity" evidence="6">
    <location>
        <begin position="125"/>
        <end position="137"/>
    </location>
</feature>
<keyword evidence="4" id="KW-0804">Transcription</keyword>
<dbReference type="PANTHER" id="PTHR31845:SF10">
    <property type="entry name" value="ZN(II)2CYS6 TRANSCRIPTION FACTOR (EUROFUNG)"/>
    <property type="match status" value="1"/>
</dbReference>
<dbReference type="SUPFAM" id="SSF57701">
    <property type="entry name" value="Zn2/Cys6 DNA-binding domain"/>
    <property type="match status" value="1"/>
</dbReference>
<dbReference type="SMART" id="SM00066">
    <property type="entry name" value="GAL4"/>
    <property type="match status" value="1"/>
</dbReference>
<comment type="subcellular location">
    <subcellularLocation>
        <location evidence="1">Nucleus</location>
    </subcellularLocation>
</comment>
<dbReference type="GO" id="GO:0000981">
    <property type="term" value="F:DNA-binding transcription factor activity, RNA polymerase II-specific"/>
    <property type="evidence" value="ECO:0007669"/>
    <property type="project" value="InterPro"/>
</dbReference>
<evidence type="ECO:0000256" key="3">
    <source>
        <dbReference type="ARBA" id="ARBA00023125"/>
    </source>
</evidence>
<evidence type="ECO:0000256" key="2">
    <source>
        <dbReference type="ARBA" id="ARBA00023015"/>
    </source>
</evidence>
<dbReference type="GO" id="GO:0005634">
    <property type="term" value="C:nucleus"/>
    <property type="evidence" value="ECO:0007669"/>
    <property type="project" value="UniProtKB-SubCell"/>
</dbReference>
<protein>
    <recommendedName>
        <fullName evidence="7">Zn(2)-C6 fungal-type domain-containing protein</fullName>
    </recommendedName>
</protein>
<dbReference type="PANTHER" id="PTHR31845">
    <property type="entry name" value="FINGER DOMAIN PROTEIN, PUTATIVE-RELATED"/>
    <property type="match status" value="1"/>
</dbReference>
<dbReference type="AlphaFoldDB" id="A0A5J5ELQ9"/>
<accession>A0A5J5ELQ9</accession>